<dbReference type="Pfam" id="PF07859">
    <property type="entry name" value="Abhydrolase_3"/>
    <property type="match status" value="1"/>
</dbReference>
<keyword evidence="3" id="KW-1185">Reference proteome</keyword>
<dbReference type="PANTHER" id="PTHR23024:SF24">
    <property type="entry name" value="ALPHA_BETA HYDROLASE FOLD-3 DOMAIN-CONTAINING PROTEIN"/>
    <property type="match status" value="1"/>
</dbReference>
<dbReference type="Gene3D" id="3.40.50.1820">
    <property type="entry name" value="alpha/beta hydrolase"/>
    <property type="match status" value="1"/>
</dbReference>
<dbReference type="InterPro" id="IPR029058">
    <property type="entry name" value="AB_hydrolase_fold"/>
</dbReference>
<dbReference type="EMBL" id="CP019471">
    <property type="protein sequence ID" value="UQC74992.1"/>
    <property type="molecule type" value="Genomic_DNA"/>
</dbReference>
<evidence type="ECO:0000313" key="3">
    <source>
        <dbReference type="Proteomes" id="UP000830671"/>
    </source>
</evidence>
<dbReference type="InterPro" id="IPR013094">
    <property type="entry name" value="AB_hydrolase_3"/>
</dbReference>
<sequence>MTDLGKVYMQIWQLLYPDPQVTIAVRPCWINEFGFDAIRQLRRRIADAGLGPTPRVLNSTSPRIHIHGGGRYDSDTEYEKSIHLAHQISLKVLIMESFIKSRETRPQLLQSLLAALPPLDKSLEEFRDVATLSDGYKIDLQIVRPRGVDESNADRPLILLWPGGGFIVAGVEPTTRPAREFALEFGAVVVNATYRLAPENKFPRSVKDGWETAVWLSKNAGRFGADLSKGFVVGGWSAGANIASVVSQRSGVEGLGITGTLLGIPFLLVKEIVPEKYAKEWVSRETNAEWSPTFTTAVINDVSKALQAEIKSPWYSPFNDPEAIPKSPKAYIQVGDRDPLRDDGLIYAKVLKDNGIESRVDNYPDWGHQGWTIFAPQDQPAELGPNTMKGMRWLLGKE</sequence>
<evidence type="ECO:0000259" key="1">
    <source>
        <dbReference type="Pfam" id="PF07859"/>
    </source>
</evidence>
<name>A0A9Q8W9W7_9PEZI</name>
<feature type="domain" description="Alpha/beta hydrolase fold-3" evidence="1">
    <location>
        <begin position="163"/>
        <end position="369"/>
    </location>
</feature>
<dbReference type="GeneID" id="73335694"/>
<dbReference type="KEGG" id="clup:CLUP02_01645"/>
<evidence type="ECO:0000313" key="2">
    <source>
        <dbReference type="EMBL" id="UQC74992.1"/>
    </source>
</evidence>
<gene>
    <name evidence="2" type="ORF">CLUP02_01645</name>
</gene>
<dbReference type="Proteomes" id="UP000830671">
    <property type="component" value="Chromosome 1"/>
</dbReference>
<proteinExistence type="predicted"/>
<dbReference type="GO" id="GO:0016787">
    <property type="term" value="F:hydrolase activity"/>
    <property type="evidence" value="ECO:0007669"/>
    <property type="project" value="InterPro"/>
</dbReference>
<dbReference type="AlphaFoldDB" id="A0A9Q8W9W7"/>
<dbReference type="PANTHER" id="PTHR23024">
    <property type="entry name" value="ARYLACETAMIDE DEACETYLASE"/>
    <property type="match status" value="1"/>
</dbReference>
<dbReference type="SUPFAM" id="SSF53474">
    <property type="entry name" value="alpha/beta-Hydrolases"/>
    <property type="match status" value="1"/>
</dbReference>
<organism evidence="2 3">
    <name type="scientific">Colletotrichum lupini</name>
    <dbReference type="NCBI Taxonomy" id="145971"/>
    <lineage>
        <taxon>Eukaryota</taxon>
        <taxon>Fungi</taxon>
        <taxon>Dikarya</taxon>
        <taxon>Ascomycota</taxon>
        <taxon>Pezizomycotina</taxon>
        <taxon>Sordariomycetes</taxon>
        <taxon>Hypocreomycetidae</taxon>
        <taxon>Glomerellales</taxon>
        <taxon>Glomerellaceae</taxon>
        <taxon>Colletotrichum</taxon>
        <taxon>Colletotrichum acutatum species complex</taxon>
    </lineage>
</organism>
<dbReference type="RefSeq" id="XP_049136641.1">
    <property type="nucleotide sequence ID" value="XM_049280684.1"/>
</dbReference>
<dbReference type="InterPro" id="IPR050466">
    <property type="entry name" value="Carboxylest/Gibb_receptor"/>
</dbReference>
<protein>
    <recommendedName>
        <fullName evidence="1">Alpha/beta hydrolase fold-3 domain-containing protein</fullName>
    </recommendedName>
</protein>
<accession>A0A9Q8W9W7</accession>
<reference evidence="2" key="1">
    <citation type="journal article" date="2021" name="Mol. Plant Microbe Interact.">
        <title>Complete Genome Sequence of the Plant-Pathogenic Fungus Colletotrichum lupini.</title>
        <authorList>
            <person name="Baroncelli R."/>
            <person name="Pensec F."/>
            <person name="Da Lio D."/>
            <person name="Boufleur T."/>
            <person name="Vicente I."/>
            <person name="Sarrocco S."/>
            <person name="Picot A."/>
            <person name="Baraldi E."/>
            <person name="Sukno S."/>
            <person name="Thon M."/>
            <person name="Le Floch G."/>
        </authorList>
    </citation>
    <scope>NUCLEOTIDE SEQUENCE</scope>
    <source>
        <strain evidence="2">IMI 504893</strain>
    </source>
</reference>